<keyword evidence="2" id="KW-0732">Signal</keyword>
<sequence length="435" mass="45628">MRSRHLLSRAVATLALALVALIGGAAAPSARADGGVLITPSSVAARVQAGDRLRPVRVTNTTGRDLDVVATGLVARQELSGLPVYGLGPRARRDGRAFVRVRPARFTLRAGRSRAVVATVVARRPQTGRGAYGVILFEAVPRRASAARNAVTARLRLTANLLLTYPSRSRPATALTTATGLRAEQAPARALRLLVRVRGAGTIHGRPAARLRIRDARGRVVGRATFATGNVLPGADRELPAVVARPLPAGRYTARAVVRSGRSVTTVTLPLRLVANGTLPTPDLRIAALPVPQPGSDRAFTAQLELVNRGTAAAPVRGAWQLRSAGGQQLLASGAISGASAVPAGGRRTVELRLPGVSEGRRRLVVTLEGGGRELDRREVVFRAGDGPGRWTRLEDWAAAHVPLVLGGCAALLLAVCVSAAGYTLRLRRRLAATT</sequence>
<evidence type="ECO:0000256" key="1">
    <source>
        <dbReference type="SAM" id="Phobius"/>
    </source>
</evidence>
<reference evidence="3" key="1">
    <citation type="submission" date="2022-12" db="EMBL/GenBank/DDBJ databases">
        <title>Paraconexibacter alkalitolerans sp. nov. and Baekduia alba sp. nov., isolated from soil and emended description of the genera Paraconexibacter (Chun et al., 2020) and Baekduia (An et al., 2020).</title>
        <authorList>
            <person name="Vieira S."/>
            <person name="Huber K.J."/>
            <person name="Geppert A."/>
            <person name="Wolf J."/>
            <person name="Neumann-Schaal M."/>
            <person name="Muesken M."/>
            <person name="Overmann J."/>
        </authorList>
    </citation>
    <scope>NUCLEOTIDE SEQUENCE</scope>
    <source>
        <strain evidence="3">AEG42_29</strain>
    </source>
</reference>
<gene>
    <name evidence="3" type="ORF">DSM112329_03802</name>
</gene>
<dbReference type="RefSeq" id="WP_354698137.1">
    <property type="nucleotide sequence ID" value="NZ_CP114014.1"/>
</dbReference>
<feature type="chain" id="PRO_5043638576" description="CARDB domain-containing protein" evidence="2">
    <location>
        <begin position="33"/>
        <end position="435"/>
    </location>
</feature>
<evidence type="ECO:0008006" key="4">
    <source>
        <dbReference type="Google" id="ProtNLM"/>
    </source>
</evidence>
<keyword evidence="1" id="KW-0812">Transmembrane</keyword>
<proteinExistence type="predicted"/>
<protein>
    <recommendedName>
        <fullName evidence="4">CARDB domain-containing protein</fullName>
    </recommendedName>
</protein>
<evidence type="ECO:0000256" key="2">
    <source>
        <dbReference type="SAM" id="SignalP"/>
    </source>
</evidence>
<keyword evidence="1" id="KW-0472">Membrane</keyword>
<dbReference type="AlphaFoldDB" id="A0AAU7AZ32"/>
<name>A0AAU7AZ32_9ACTN</name>
<dbReference type="KEGG" id="parq:DSM112329_03802"/>
<feature type="signal peptide" evidence="2">
    <location>
        <begin position="1"/>
        <end position="32"/>
    </location>
</feature>
<dbReference type="EMBL" id="CP114014">
    <property type="protein sequence ID" value="XAY06924.1"/>
    <property type="molecule type" value="Genomic_DNA"/>
</dbReference>
<accession>A0AAU7AZ32</accession>
<organism evidence="3">
    <name type="scientific">Paraconexibacter sp. AEG42_29</name>
    <dbReference type="NCBI Taxonomy" id="2997339"/>
    <lineage>
        <taxon>Bacteria</taxon>
        <taxon>Bacillati</taxon>
        <taxon>Actinomycetota</taxon>
        <taxon>Thermoleophilia</taxon>
        <taxon>Solirubrobacterales</taxon>
        <taxon>Paraconexibacteraceae</taxon>
        <taxon>Paraconexibacter</taxon>
    </lineage>
</organism>
<feature type="transmembrane region" description="Helical" evidence="1">
    <location>
        <begin position="404"/>
        <end position="425"/>
    </location>
</feature>
<evidence type="ECO:0000313" key="3">
    <source>
        <dbReference type="EMBL" id="XAY06924.1"/>
    </source>
</evidence>
<keyword evidence="1" id="KW-1133">Transmembrane helix</keyword>